<gene>
    <name evidence="1" type="ORF">ACFPOF_27495</name>
</gene>
<organism evidence="1 2">
    <name type="scientific">Cohnella soli</name>
    <dbReference type="NCBI Taxonomy" id="425005"/>
    <lineage>
        <taxon>Bacteria</taxon>
        <taxon>Bacillati</taxon>
        <taxon>Bacillota</taxon>
        <taxon>Bacilli</taxon>
        <taxon>Bacillales</taxon>
        <taxon>Paenibacillaceae</taxon>
        <taxon>Cohnella</taxon>
    </lineage>
</organism>
<dbReference type="RefSeq" id="WP_378138595.1">
    <property type="nucleotide sequence ID" value="NZ_JBHSMI010000056.1"/>
</dbReference>
<dbReference type="Proteomes" id="UP001596113">
    <property type="component" value="Unassembled WGS sequence"/>
</dbReference>
<evidence type="ECO:0008006" key="3">
    <source>
        <dbReference type="Google" id="ProtNLM"/>
    </source>
</evidence>
<evidence type="ECO:0000313" key="1">
    <source>
        <dbReference type="EMBL" id="MFC5406494.1"/>
    </source>
</evidence>
<sequence>MNKLLTILCLCVLIVGCSPNSPKDKEIKDTTILTQNEAQELIAKKYDVATKEIKVKEIEKRDLSYNVSFLKLKNGKWEPESPGVYLALIKKNSAGEYIVDVPIF</sequence>
<evidence type="ECO:0000313" key="2">
    <source>
        <dbReference type="Proteomes" id="UP001596113"/>
    </source>
</evidence>
<reference evidence="2" key="1">
    <citation type="journal article" date="2019" name="Int. J. Syst. Evol. Microbiol.">
        <title>The Global Catalogue of Microorganisms (GCM) 10K type strain sequencing project: providing services to taxonomists for standard genome sequencing and annotation.</title>
        <authorList>
            <consortium name="The Broad Institute Genomics Platform"/>
            <consortium name="The Broad Institute Genome Sequencing Center for Infectious Disease"/>
            <person name="Wu L."/>
            <person name="Ma J."/>
        </authorList>
    </citation>
    <scope>NUCLEOTIDE SEQUENCE [LARGE SCALE GENOMIC DNA]</scope>
    <source>
        <strain evidence="2">CGMCC 1.18575</strain>
    </source>
</reference>
<name>A0ABW0HZQ9_9BACL</name>
<dbReference type="EMBL" id="JBHSMI010000056">
    <property type="protein sequence ID" value="MFC5406494.1"/>
    <property type="molecule type" value="Genomic_DNA"/>
</dbReference>
<keyword evidence="2" id="KW-1185">Reference proteome</keyword>
<dbReference type="PROSITE" id="PS51257">
    <property type="entry name" value="PROKAR_LIPOPROTEIN"/>
    <property type="match status" value="1"/>
</dbReference>
<comment type="caution">
    <text evidence="1">The sequence shown here is derived from an EMBL/GenBank/DDBJ whole genome shotgun (WGS) entry which is preliminary data.</text>
</comment>
<accession>A0ABW0HZQ9</accession>
<proteinExistence type="predicted"/>
<protein>
    <recommendedName>
        <fullName evidence="3">Lipoprotein</fullName>
    </recommendedName>
</protein>